<evidence type="ECO:0008006" key="3">
    <source>
        <dbReference type="Google" id="ProtNLM"/>
    </source>
</evidence>
<dbReference type="AlphaFoldDB" id="A0A223MA79"/>
<dbReference type="PANTHER" id="PTHR11669:SF8">
    <property type="entry name" value="DNA POLYMERASE III SUBUNIT DELTA"/>
    <property type="match status" value="1"/>
</dbReference>
<gene>
    <name evidence="1" type="ORF">CIB43_00528</name>
</gene>
<proteinExistence type="predicted"/>
<dbReference type="GO" id="GO:0006261">
    <property type="term" value="P:DNA-templated DNA replication"/>
    <property type="evidence" value="ECO:0007669"/>
    <property type="project" value="TreeGrafter"/>
</dbReference>
<dbReference type="EMBL" id="CP022714">
    <property type="protein sequence ID" value="ASU14424.1"/>
    <property type="molecule type" value="Genomic_DNA"/>
</dbReference>
<dbReference type="Gene3D" id="3.40.50.300">
    <property type="entry name" value="P-loop containing nucleotide triphosphate hydrolases"/>
    <property type="match status" value="1"/>
</dbReference>
<dbReference type="NCBIfam" id="NF005515">
    <property type="entry name" value="PRK07132.1"/>
    <property type="match status" value="1"/>
</dbReference>
<evidence type="ECO:0000313" key="1">
    <source>
        <dbReference type="EMBL" id="ASU14424.1"/>
    </source>
</evidence>
<organism evidence="1 2">
    <name type="scientific">Mesomycoplasma hyopneumoniae</name>
    <name type="common">Mycoplasma hyopneumoniae</name>
    <dbReference type="NCBI Taxonomy" id="2099"/>
    <lineage>
        <taxon>Bacteria</taxon>
        <taxon>Bacillati</taxon>
        <taxon>Mycoplasmatota</taxon>
        <taxon>Mycoplasmoidales</taxon>
        <taxon>Metamycoplasmataceae</taxon>
        <taxon>Mesomycoplasma</taxon>
    </lineage>
</organism>
<evidence type="ECO:0000313" key="2">
    <source>
        <dbReference type="Proteomes" id="UP000215452"/>
    </source>
</evidence>
<dbReference type="SUPFAM" id="SSF52540">
    <property type="entry name" value="P-loop containing nucleoside triphosphate hydrolases"/>
    <property type="match status" value="1"/>
</dbReference>
<dbReference type="Proteomes" id="UP000215452">
    <property type="component" value="Chromosome"/>
</dbReference>
<reference evidence="1 2" key="1">
    <citation type="submission" date="2017-08" db="EMBL/GenBank/DDBJ databases">
        <title>The complete genome sequence of a Mycoplasma hyopneumoniae isolate in Korea.</title>
        <authorList>
            <person name="Han J."/>
            <person name="Lee N."/>
        </authorList>
    </citation>
    <scope>NUCLEOTIDE SEQUENCE [LARGE SCALE GENOMIC DNA]</scope>
    <source>
        <strain evidence="1 2">KM014</strain>
    </source>
</reference>
<dbReference type="InterPro" id="IPR050238">
    <property type="entry name" value="DNA_Rep/Repair_Clamp_Loader"/>
</dbReference>
<name>A0A223MA79_MESHO</name>
<accession>A0A223MA79</accession>
<dbReference type="InterPro" id="IPR027417">
    <property type="entry name" value="P-loop_NTPase"/>
</dbReference>
<dbReference type="Pfam" id="PF13177">
    <property type="entry name" value="DNA_pol3_delta2"/>
    <property type="match status" value="1"/>
</dbReference>
<sequence length="290" mass="34242">MQADQNNWSSFLYNLDKNGKIPHAILLISNYPNLLDSKINEFLEIFEHKYEIFLYDIFDKNLSKQEFLEDINKLYFSTFADSQSKIFILKNIEKTHISLLNSLLKILEDPPKSTYFLLIAKSQNLVIPTIVSRCQVFWFTEFDRQKDLKKKLDQWKKTPYNSIYAKIFSNFETAITSIAKISENDLVKFESLFNNLAKKKFEFLIFLNNILTKENALILVKMLVFYSKSIFLNKPKKNSKNSKKETFMPENFKKITKVMQSSHKFLTTLDQNENFNVQKSAFLVRLNIIL</sequence>
<dbReference type="PANTHER" id="PTHR11669">
    <property type="entry name" value="REPLICATION FACTOR C / DNA POLYMERASE III GAMMA-TAU SUBUNIT"/>
    <property type="match status" value="1"/>
</dbReference>
<protein>
    <recommendedName>
        <fullName evidence="3">DNA polymerase III subunit delta</fullName>
    </recommendedName>
</protein>